<accession>A0ABR4ZYP2</accession>
<proteinExistence type="predicted"/>
<keyword evidence="2" id="KW-1185">Reference proteome</keyword>
<evidence type="ECO:0000313" key="2">
    <source>
        <dbReference type="Proteomes" id="UP000031594"/>
    </source>
</evidence>
<organism evidence="1 2">
    <name type="scientific">Methylacidiphilum kamchatkense Kam1</name>
    <dbReference type="NCBI Taxonomy" id="1202785"/>
    <lineage>
        <taxon>Bacteria</taxon>
        <taxon>Pseudomonadati</taxon>
        <taxon>Verrucomicrobiota</taxon>
        <taxon>Methylacidiphilae</taxon>
        <taxon>Methylacidiphilales</taxon>
        <taxon>Methylacidiphilaceae</taxon>
        <taxon>Methylacidiphilum (ex Ratnadevi et al. 2023)</taxon>
    </lineage>
</organism>
<dbReference type="EMBL" id="JQNX01000002">
    <property type="protein sequence ID" value="KIE59150.1"/>
    <property type="molecule type" value="Genomic_DNA"/>
</dbReference>
<comment type="caution">
    <text evidence="1">The sequence shown here is derived from an EMBL/GenBank/DDBJ whole genome shotgun (WGS) entry which is preliminary data.</text>
</comment>
<reference evidence="1 2" key="1">
    <citation type="submission" date="2014-08" db="EMBL/GenBank/DDBJ databases">
        <title>Methylacidiphilum kamchatkense strain Kam1 draft genome sequence.</title>
        <authorList>
            <person name="Birkeland N.-K."/>
            <person name="Erikstad H.A."/>
        </authorList>
    </citation>
    <scope>NUCLEOTIDE SEQUENCE [LARGE SCALE GENOMIC DNA]</scope>
    <source>
        <strain evidence="1 2">Kam1</strain>
    </source>
</reference>
<gene>
    <name evidence="1" type="ORF">A946_03860</name>
</gene>
<sequence length="98" mass="11442">MREQKFFLLASYRSSLLLATYICVETHPSGSFLIIEVGQKLLEGFSKSHNLLRIKSEPRTLGKWKRIGNRKLDAPVLFRAGEGKKRFQQFWLCRNQKT</sequence>
<evidence type="ECO:0000313" key="1">
    <source>
        <dbReference type="EMBL" id="KIE59150.1"/>
    </source>
</evidence>
<dbReference type="Proteomes" id="UP000031594">
    <property type="component" value="Unassembled WGS sequence"/>
</dbReference>
<protein>
    <submittedName>
        <fullName evidence="1">Uncharacterized protein</fullName>
    </submittedName>
</protein>
<name>A0ABR4ZYP2_9BACT</name>